<proteinExistence type="predicted"/>
<dbReference type="EMBL" id="GBXM01030719">
    <property type="protein sequence ID" value="JAH77858.1"/>
    <property type="molecule type" value="Transcribed_RNA"/>
</dbReference>
<evidence type="ECO:0000313" key="1">
    <source>
        <dbReference type="EMBL" id="JAH77858.1"/>
    </source>
</evidence>
<sequence>MLFLRFESAVLETAGLKLEVSLQKTTQTERMLGQLQNVRNGCHGSQAGNVEECLLYFVGGLWCEHDRSENTTNYHIVA</sequence>
<organism evidence="1">
    <name type="scientific">Anguilla anguilla</name>
    <name type="common">European freshwater eel</name>
    <name type="synonym">Muraena anguilla</name>
    <dbReference type="NCBI Taxonomy" id="7936"/>
    <lineage>
        <taxon>Eukaryota</taxon>
        <taxon>Metazoa</taxon>
        <taxon>Chordata</taxon>
        <taxon>Craniata</taxon>
        <taxon>Vertebrata</taxon>
        <taxon>Euteleostomi</taxon>
        <taxon>Actinopterygii</taxon>
        <taxon>Neopterygii</taxon>
        <taxon>Teleostei</taxon>
        <taxon>Anguilliformes</taxon>
        <taxon>Anguillidae</taxon>
        <taxon>Anguilla</taxon>
    </lineage>
</organism>
<accession>A0A0E9VKX0</accession>
<reference evidence="1" key="1">
    <citation type="submission" date="2014-11" db="EMBL/GenBank/DDBJ databases">
        <authorList>
            <person name="Amaro Gonzalez C."/>
        </authorList>
    </citation>
    <scope>NUCLEOTIDE SEQUENCE</scope>
</reference>
<dbReference type="AlphaFoldDB" id="A0A0E9VKX0"/>
<reference evidence="1" key="2">
    <citation type="journal article" date="2015" name="Fish Shellfish Immunol.">
        <title>Early steps in the European eel (Anguilla anguilla)-Vibrio vulnificus interaction in the gills: Role of the RtxA13 toxin.</title>
        <authorList>
            <person name="Callol A."/>
            <person name="Pajuelo D."/>
            <person name="Ebbesson L."/>
            <person name="Teles M."/>
            <person name="MacKenzie S."/>
            <person name="Amaro C."/>
        </authorList>
    </citation>
    <scope>NUCLEOTIDE SEQUENCE</scope>
</reference>
<name>A0A0E9VKX0_ANGAN</name>
<protein>
    <submittedName>
        <fullName evidence="1">Uncharacterized protein</fullName>
    </submittedName>
</protein>